<dbReference type="PANTHER" id="PTHR46388">
    <property type="entry name" value="NHL REPEAT-CONTAINING PROTEIN 2"/>
    <property type="match status" value="1"/>
</dbReference>
<gene>
    <name evidence="2" type="ORF">SAMN05216234_10596</name>
</gene>
<dbReference type="PANTHER" id="PTHR46388:SF2">
    <property type="entry name" value="NHL REPEAT-CONTAINING PROTEIN 2"/>
    <property type="match status" value="1"/>
</dbReference>
<dbReference type="Gene3D" id="3.40.30.10">
    <property type="entry name" value="Glutaredoxin"/>
    <property type="match status" value="1"/>
</dbReference>
<reference evidence="2 3" key="1">
    <citation type="submission" date="2016-10" db="EMBL/GenBank/DDBJ databases">
        <authorList>
            <person name="de Groot N.N."/>
        </authorList>
    </citation>
    <scope>NUCLEOTIDE SEQUENCE [LARGE SCALE GENOMIC DNA]</scope>
    <source>
        <strain evidence="2 3">EP1-55-1</strain>
    </source>
</reference>
<dbReference type="SUPFAM" id="SSF101898">
    <property type="entry name" value="NHL repeat"/>
    <property type="match status" value="1"/>
</dbReference>
<dbReference type="Gene3D" id="2.120.10.30">
    <property type="entry name" value="TolB, C-terminal domain"/>
    <property type="match status" value="2"/>
</dbReference>
<evidence type="ECO:0000313" key="3">
    <source>
        <dbReference type="Proteomes" id="UP000199227"/>
    </source>
</evidence>
<name>A0A1I5MBC5_9BACT</name>
<organism evidence="2 3">
    <name type="scientific">Hydrogenimonas thermophila</name>
    <dbReference type="NCBI Taxonomy" id="223786"/>
    <lineage>
        <taxon>Bacteria</taxon>
        <taxon>Pseudomonadati</taxon>
        <taxon>Campylobacterota</taxon>
        <taxon>Epsilonproteobacteria</taxon>
        <taxon>Campylobacterales</taxon>
        <taxon>Hydrogenimonadaceae</taxon>
        <taxon>Hydrogenimonas</taxon>
    </lineage>
</organism>
<proteinExistence type="predicted"/>
<dbReference type="GO" id="GO:0003677">
    <property type="term" value="F:DNA binding"/>
    <property type="evidence" value="ECO:0007669"/>
    <property type="project" value="UniProtKB-KW"/>
</dbReference>
<evidence type="ECO:0000313" key="2">
    <source>
        <dbReference type="EMBL" id="SFP06809.1"/>
    </source>
</evidence>
<keyword evidence="2" id="KW-0238">DNA-binding</keyword>
<feature type="domain" description="Thioredoxin-like fold" evidence="1">
    <location>
        <begin position="36"/>
        <end position="124"/>
    </location>
</feature>
<dbReference type="STRING" id="223786.SAMN05216234_10596"/>
<dbReference type="RefSeq" id="WP_092911081.1">
    <property type="nucleotide sequence ID" value="NZ_CP136592.1"/>
</dbReference>
<dbReference type="SUPFAM" id="SSF52833">
    <property type="entry name" value="Thioredoxin-like"/>
    <property type="match status" value="1"/>
</dbReference>
<dbReference type="OrthoDB" id="9774579at2"/>
<dbReference type="Pfam" id="PF13905">
    <property type="entry name" value="Thioredoxin_8"/>
    <property type="match status" value="1"/>
</dbReference>
<dbReference type="InterPro" id="IPR011042">
    <property type="entry name" value="6-blade_b-propeller_TolB-like"/>
</dbReference>
<protein>
    <submittedName>
        <fullName evidence="2">DNA-binding beta-propeller fold protein YncE</fullName>
    </submittedName>
</protein>
<dbReference type="Proteomes" id="UP000199227">
    <property type="component" value="Unassembled WGS sequence"/>
</dbReference>
<accession>A0A1I5MBC5</accession>
<dbReference type="EMBL" id="FOXB01000005">
    <property type="protein sequence ID" value="SFP06809.1"/>
    <property type="molecule type" value="Genomic_DNA"/>
</dbReference>
<dbReference type="AlphaFoldDB" id="A0A1I5MBC5"/>
<dbReference type="InterPro" id="IPR036249">
    <property type="entry name" value="Thioredoxin-like_sf"/>
</dbReference>
<keyword evidence="3" id="KW-1185">Reference proteome</keyword>
<evidence type="ECO:0000259" key="1">
    <source>
        <dbReference type="Pfam" id="PF13905"/>
    </source>
</evidence>
<sequence length="438" mass="49123">MNSKKRKLLVHAPSITELECIVSGKKINTFTDKCFVLLHFFTGGCINCLHVLEELKRVEFPKGLVVIGIHTGKFDKEKEDEWIKELIARYNIDHPVINDADGRLWDSYGVRAWPTLVLVSPDGYEVARSSGEGRVPKLLEAFEKYRNDYTLSGEWSILNMNSKRVSSDFSKLFATKENIFLSDIGRGCVHICTHTGEIIKTIEGFKEPQGIYVKDDYIYVADRLAGTVVKVDLQNGNRRVIADNLRSPWGLTGDEQRLQIAVAGSHQIWQVDYDGNNLTLLAGIGSEGIRDGDAVTEALFAQPTDLDWLNDTLYVIDAEGSALRSIEYGRVKTLIGWDLFTFGDCDGIAELVRLQHPEGLCAGIGGCGNQRIFICDTYNGKVKVYDPLNGRVVTLIDGLNHPTGICKVDCWLYVVERGEDILGRFDISTMEYERMKIE</sequence>
<dbReference type="InterPro" id="IPR012336">
    <property type="entry name" value="Thioredoxin-like_fold"/>
</dbReference>